<gene>
    <name evidence="23" type="ORF">CP978_15445</name>
</gene>
<dbReference type="SUPFAM" id="SSF55874">
    <property type="entry name" value="ATPase domain of HSP90 chaperone/DNA topoisomerase II/histidine kinase"/>
    <property type="match status" value="1"/>
</dbReference>
<dbReference type="Pfam" id="PF13493">
    <property type="entry name" value="DUF4118"/>
    <property type="match status" value="1"/>
</dbReference>
<dbReference type="GO" id="GO:0005524">
    <property type="term" value="F:ATP binding"/>
    <property type="evidence" value="ECO:0007669"/>
    <property type="project" value="UniProtKB-KW"/>
</dbReference>
<dbReference type="EMBL" id="CP023747">
    <property type="protein sequence ID" value="QEV39762.1"/>
    <property type="molecule type" value="Genomic_DNA"/>
</dbReference>
<keyword evidence="4" id="KW-0808">Transferase</keyword>
<proteinExistence type="predicted"/>
<dbReference type="OrthoDB" id="118142at2"/>
<keyword evidence="15 21" id="KW-0472">Membrane</keyword>
<dbReference type="InterPro" id="IPR025201">
    <property type="entry name" value="KdpD_TM"/>
</dbReference>
<keyword evidence="16" id="KW-0464">Manganese</keyword>
<evidence type="ECO:0000256" key="17">
    <source>
        <dbReference type="ARBA" id="ARBA00047761"/>
    </source>
</evidence>
<name>A0A5P2W469_9ACTN</name>
<dbReference type="PANTHER" id="PTHR43156">
    <property type="entry name" value="STAGE II SPORULATION PROTEIN E-RELATED"/>
    <property type="match status" value="1"/>
</dbReference>
<dbReference type="Pfam" id="PF13581">
    <property type="entry name" value="HATPase_c_2"/>
    <property type="match status" value="1"/>
</dbReference>
<evidence type="ECO:0000256" key="9">
    <source>
        <dbReference type="ARBA" id="ARBA00022801"/>
    </source>
</evidence>
<evidence type="ECO:0000256" key="5">
    <source>
        <dbReference type="ARBA" id="ARBA00022692"/>
    </source>
</evidence>
<dbReference type="PANTHER" id="PTHR43156:SF2">
    <property type="entry name" value="STAGE II SPORULATION PROTEIN E"/>
    <property type="match status" value="1"/>
</dbReference>
<dbReference type="Gene3D" id="3.60.40.10">
    <property type="entry name" value="PPM-type phosphatase domain"/>
    <property type="match status" value="1"/>
</dbReference>
<keyword evidence="9" id="KW-0378">Hydrolase</keyword>
<evidence type="ECO:0000256" key="19">
    <source>
        <dbReference type="ARBA" id="ARBA00075117"/>
    </source>
</evidence>
<dbReference type="InterPro" id="IPR036890">
    <property type="entry name" value="HATPase_C_sf"/>
</dbReference>
<keyword evidence="13 21" id="KW-1133">Transmembrane helix</keyword>
<evidence type="ECO:0000256" key="15">
    <source>
        <dbReference type="ARBA" id="ARBA00023136"/>
    </source>
</evidence>
<protein>
    <recommendedName>
        <fullName evidence="2">protein-serine/threonine phosphatase</fullName>
        <ecNumber evidence="2">3.1.3.16</ecNumber>
    </recommendedName>
    <alternativeName>
        <fullName evidence="20">Protein-serine/threonine phosphatase</fullName>
    </alternativeName>
    <alternativeName>
        <fullName evidence="19">Serine/threonine-protein kinase</fullName>
    </alternativeName>
</protein>
<accession>A0A5P2W469</accession>
<evidence type="ECO:0000256" key="13">
    <source>
        <dbReference type="ARBA" id="ARBA00022989"/>
    </source>
</evidence>
<reference evidence="23 24" key="1">
    <citation type="submission" date="2017-09" db="EMBL/GenBank/DDBJ databases">
        <title>Streptomyces genome completion.</title>
        <authorList>
            <person name="Lee N."/>
            <person name="Cho B.-K."/>
        </authorList>
    </citation>
    <scope>NUCLEOTIDE SEQUENCE [LARGE SCALE GENOMIC DNA]</scope>
    <source>
        <strain evidence="23 24">ATCC 14899</strain>
    </source>
</reference>
<dbReference type="Gene3D" id="3.30.565.10">
    <property type="entry name" value="Histidine kinase-like ATPase, C-terminal domain"/>
    <property type="match status" value="1"/>
</dbReference>
<evidence type="ECO:0000256" key="3">
    <source>
        <dbReference type="ARBA" id="ARBA00022553"/>
    </source>
</evidence>
<dbReference type="Pfam" id="PF07228">
    <property type="entry name" value="SpoIIE"/>
    <property type="match status" value="1"/>
</dbReference>
<evidence type="ECO:0000256" key="14">
    <source>
        <dbReference type="ARBA" id="ARBA00023012"/>
    </source>
</evidence>
<sequence>MTRAPRDAVGDMADEAHQCGMSTLLRGLGDGTAPPRSRHRADPYRLAAPCQPCYTGEMGRCGMPRDPARGLTALLAAVAVPPAVCLLLLPIRAILSDTNAVLILMLVVSAVAALGNRGAAALTALSAAVWYIYFFTTPYESFTRFNNSDDIVTAVLLLVVGLAVSHLARRYSRERTIATTLQRGLLPRVLPDTSTVRVACRYVPAEAEVGGDWFDVIPLPGHRTALVVGDVVGHSLRSAVTMGRLRTAVRNFSTLDLPPDELLARLDDVVIQMDAEAGTCEDGTAGTTCLYAIYDPVSRICAMARAGHFPPAIVDPDGRAELLDLPAGPPLGIGGLRFEAVERKLPEDTQVVLYTDGLVEDRHRDVEAGLKLLCDTLSGAGMDPEETCQTVLDAVRPARPVDDVALLVARTRAFPHDRIAEWDIPAFPAAVPALRAEVFATLADWNLGETAFATELILSELVTNAIRYGAPPVHLRLLRGTSLVVEVSDGSSTSPHLRYAAAMDEGGRGIYLVSQLAERWGTRFTPTGKIVWAEQPAPSVPVAPVLASVA</sequence>
<keyword evidence="8" id="KW-0418">Kinase</keyword>
<dbReference type="AlphaFoldDB" id="A0A5P2W469"/>
<keyword evidence="10" id="KW-0067">ATP-binding</keyword>
<feature type="transmembrane region" description="Helical" evidence="21">
    <location>
        <begin position="101"/>
        <end position="131"/>
    </location>
</feature>
<dbReference type="InterPro" id="IPR036457">
    <property type="entry name" value="PPM-type-like_dom_sf"/>
</dbReference>
<evidence type="ECO:0000256" key="12">
    <source>
        <dbReference type="ARBA" id="ARBA00022912"/>
    </source>
</evidence>
<dbReference type="EC" id="3.1.3.16" evidence="2"/>
<organism evidence="23 24">
    <name type="scientific">Streptomyces nodosus</name>
    <dbReference type="NCBI Taxonomy" id="40318"/>
    <lineage>
        <taxon>Bacteria</taxon>
        <taxon>Bacillati</taxon>
        <taxon>Actinomycetota</taxon>
        <taxon>Actinomycetes</taxon>
        <taxon>Kitasatosporales</taxon>
        <taxon>Streptomycetaceae</taxon>
        <taxon>Streptomyces</taxon>
    </lineage>
</organism>
<dbReference type="InterPro" id="IPR003594">
    <property type="entry name" value="HATPase_dom"/>
</dbReference>
<keyword evidence="11" id="KW-0460">Magnesium</keyword>
<comment type="subcellular location">
    <subcellularLocation>
        <location evidence="1">Membrane</location>
        <topology evidence="1">Multi-pass membrane protein</topology>
    </subcellularLocation>
</comment>
<evidence type="ECO:0000313" key="23">
    <source>
        <dbReference type="EMBL" id="QEV39762.1"/>
    </source>
</evidence>
<feature type="transmembrane region" description="Helical" evidence="21">
    <location>
        <begin position="70"/>
        <end position="89"/>
    </location>
</feature>
<evidence type="ECO:0000256" key="18">
    <source>
        <dbReference type="ARBA" id="ARBA00056274"/>
    </source>
</evidence>
<dbReference type="FunFam" id="3.30.565.10:FF:000028">
    <property type="entry name" value="PAS sensor protein"/>
    <property type="match status" value="1"/>
</dbReference>
<feature type="transmembrane region" description="Helical" evidence="21">
    <location>
        <begin position="151"/>
        <end position="168"/>
    </location>
</feature>
<dbReference type="GO" id="GO:0016301">
    <property type="term" value="F:kinase activity"/>
    <property type="evidence" value="ECO:0007669"/>
    <property type="project" value="UniProtKB-KW"/>
</dbReference>
<evidence type="ECO:0000256" key="2">
    <source>
        <dbReference type="ARBA" id="ARBA00013081"/>
    </source>
</evidence>
<dbReference type="GO" id="GO:0016020">
    <property type="term" value="C:membrane"/>
    <property type="evidence" value="ECO:0007669"/>
    <property type="project" value="UniProtKB-SubCell"/>
</dbReference>
<evidence type="ECO:0000256" key="4">
    <source>
        <dbReference type="ARBA" id="ARBA00022679"/>
    </source>
</evidence>
<comment type="catalytic activity">
    <reaction evidence="17">
        <text>O-phospho-L-seryl-[protein] + H2O = L-seryl-[protein] + phosphate</text>
        <dbReference type="Rhea" id="RHEA:20629"/>
        <dbReference type="Rhea" id="RHEA-COMP:9863"/>
        <dbReference type="Rhea" id="RHEA-COMP:11604"/>
        <dbReference type="ChEBI" id="CHEBI:15377"/>
        <dbReference type="ChEBI" id="CHEBI:29999"/>
        <dbReference type="ChEBI" id="CHEBI:43474"/>
        <dbReference type="ChEBI" id="CHEBI:83421"/>
        <dbReference type="EC" id="3.1.3.16"/>
    </reaction>
</comment>
<evidence type="ECO:0000256" key="11">
    <source>
        <dbReference type="ARBA" id="ARBA00022842"/>
    </source>
</evidence>
<comment type="function">
    <text evidence="18">Primarily acts as an independent SigF regulator that is sensitive to the osmosensory signal, mediating the cross talk of PknD with the SigF regulon. Possesses both phosphatase and kinase activities. The kinase domain functions as a classic anti-sigma factor-like kinase to phosphorylate the anti-anti-sigma factor domain at the canonical regulatory site, and the phosphatase domain antagonizes this activity.</text>
</comment>
<evidence type="ECO:0000256" key="1">
    <source>
        <dbReference type="ARBA" id="ARBA00004141"/>
    </source>
</evidence>
<feature type="domain" description="PPM-type phosphatase" evidence="22">
    <location>
        <begin position="193"/>
        <end position="411"/>
    </location>
</feature>
<evidence type="ECO:0000259" key="22">
    <source>
        <dbReference type="SMART" id="SM00331"/>
    </source>
</evidence>
<evidence type="ECO:0000256" key="16">
    <source>
        <dbReference type="ARBA" id="ARBA00023211"/>
    </source>
</evidence>
<dbReference type="InterPro" id="IPR052016">
    <property type="entry name" value="Bact_Sigma-Reg"/>
</dbReference>
<dbReference type="GO" id="GO:0046872">
    <property type="term" value="F:metal ion binding"/>
    <property type="evidence" value="ECO:0007669"/>
    <property type="project" value="UniProtKB-KW"/>
</dbReference>
<dbReference type="CDD" id="cd16936">
    <property type="entry name" value="HATPase_RsbW-like"/>
    <property type="match status" value="1"/>
</dbReference>
<dbReference type="Gene3D" id="1.20.120.620">
    <property type="entry name" value="Backbone structure of the membrane domain of e. Coli histidine kinase receptor kdpd"/>
    <property type="match status" value="1"/>
</dbReference>
<dbReference type="SUPFAM" id="SSF81606">
    <property type="entry name" value="PP2C-like"/>
    <property type="match status" value="1"/>
</dbReference>
<dbReference type="GO" id="GO:0004722">
    <property type="term" value="F:protein serine/threonine phosphatase activity"/>
    <property type="evidence" value="ECO:0007669"/>
    <property type="project" value="UniProtKB-EC"/>
</dbReference>
<dbReference type="RefSeq" id="WP_079162159.1">
    <property type="nucleotide sequence ID" value="NZ_CP071465.1"/>
</dbReference>
<dbReference type="Proteomes" id="UP000325763">
    <property type="component" value="Chromosome"/>
</dbReference>
<keyword evidence="3" id="KW-0597">Phosphoprotein</keyword>
<keyword evidence="7" id="KW-0547">Nucleotide-binding</keyword>
<keyword evidence="12" id="KW-0904">Protein phosphatase</keyword>
<keyword evidence="14" id="KW-0902">Two-component regulatory system</keyword>
<evidence type="ECO:0000256" key="21">
    <source>
        <dbReference type="SAM" id="Phobius"/>
    </source>
</evidence>
<keyword evidence="6" id="KW-0479">Metal-binding</keyword>
<evidence type="ECO:0000256" key="6">
    <source>
        <dbReference type="ARBA" id="ARBA00022723"/>
    </source>
</evidence>
<evidence type="ECO:0000256" key="20">
    <source>
        <dbReference type="ARBA" id="ARBA00081350"/>
    </source>
</evidence>
<evidence type="ECO:0000256" key="7">
    <source>
        <dbReference type="ARBA" id="ARBA00022741"/>
    </source>
</evidence>
<evidence type="ECO:0000256" key="10">
    <source>
        <dbReference type="ARBA" id="ARBA00022840"/>
    </source>
</evidence>
<dbReference type="InterPro" id="IPR038318">
    <property type="entry name" value="KdpD_sf"/>
</dbReference>
<dbReference type="InterPro" id="IPR001932">
    <property type="entry name" value="PPM-type_phosphatase-like_dom"/>
</dbReference>
<evidence type="ECO:0000256" key="8">
    <source>
        <dbReference type="ARBA" id="ARBA00022777"/>
    </source>
</evidence>
<dbReference type="GO" id="GO:0000160">
    <property type="term" value="P:phosphorelay signal transduction system"/>
    <property type="evidence" value="ECO:0007669"/>
    <property type="project" value="UniProtKB-KW"/>
</dbReference>
<keyword evidence="5 21" id="KW-0812">Transmembrane</keyword>
<dbReference type="KEGG" id="snq:CP978_15445"/>
<dbReference type="FunFam" id="3.60.40.10:FF:000005">
    <property type="entry name" value="Serine/threonine protein phosphatase"/>
    <property type="match status" value="1"/>
</dbReference>
<evidence type="ECO:0000313" key="24">
    <source>
        <dbReference type="Proteomes" id="UP000325763"/>
    </source>
</evidence>
<dbReference type="SMART" id="SM00331">
    <property type="entry name" value="PP2C_SIG"/>
    <property type="match status" value="1"/>
</dbReference>